<dbReference type="InterPro" id="IPR000160">
    <property type="entry name" value="GGDEF_dom"/>
</dbReference>
<dbReference type="InterPro" id="IPR035965">
    <property type="entry name" value="PAS-like_dom_sf"/>
</dbReference>
<feature type="domain" description="HAMP" evidence="5">
    <location>
        <begin position="307"/>
        <end position="360"/>
    </location>
</feature>
<evidence type="ECO:0000313" key="7">
    <source>
        <dbReference type="EMBL" id="AUN93743.1"/>
    </source>
</evidence>
<dbReference type="InterPro" id="IPR000700">
    <property type="entry name" value="PAS-assoc_C"/>
</dbReference>
<dbReference type="AlphaFoldDB" id="A0A2I6S3B2"/>
<dbReference type="PROSITE" id="PS50885">
    <property type="entry name" value="HAMP"/>
    <property type="match status" value="1"/>
</dbReference>
<dbReference type="InterPro" id="IPR035919">
    <property type="entry name" value="EAL_sf"/>
</dbReference>
<reference evidence="7 8" key="1">
    <citation type="submission" date="2018-01" db="EMBL/GenBank/DDBJ databases">
        <authorList>
            <person name="Fu G.-Y."/>
        </authorList>
    </citation>
    <scope>NUCLEOTIDE SEQUENCE [LARGE SCALE GENOMIC DNA]</scope>
    <source>
        <strain evidence="7 8">SY39</strain>
    </source>
</reference>
<dbReference type="RefSeq" id="WP_102245817.1">
    <property type="nucleotide sequence ID" value="NZ_CP025682.1"/>
</dbReference>
<name>A0A2I6S3B2_9RHOO</name>
<dbReference type="PANTHER" id="PTHR44757">
    <property type="entry name" value="DIGUANYLATE CYCLASE DGCP"/>
    <property type="match status" value="1"/>
</dbReference>
<dbReference type="KEGG" id="atw:C0099_01595"/>
<dbReference type="PANTHER" id="PTHR44757:SF2">
    <property type="entry name" value="BIOFILM ARCHITECTURE MAINTENANCE PROTEIN MBAA"/>
    <property type="match status" value="1"/>
</dbReference>
<evidence type="ECO:0000259" key="2">
    <source>
        <dbReference type="PROSITE" id="PS50112"/>
    </source>
</evidence>
<sequence>MPIEAKRSLYRRLWLIVVLAVVPLFAIVLFDYQAQRAGEIRDIEAQVEAVMFAARQEEQSAQRSVQLVLEIVARADNMQSLDGEDCSGLARRMLASLPFFANIGAAHPDGTLFCSGRPMSARVSVADREWFREGSSGSAITRGEYVEAGRVSVQPGFIFGYPLRDADGRLLSVLYAMLRTDWFDRVIAEYNLPDGWEASLISMEGRVIASRPRIDEWKGAVPGDLMRAFREILQSPDRLAEAVDFRGDRRLYGVEPVVIAGDEVFVAIGAPLERSLSALNRTFALRVGLLLIVALLSTLFARYTIYKLVDRWAGKMLGTLEALALGRLNTRIEKFSEVRELERLESGVNRMAAQLEARTGQLRKLSAAVEQSPACILITDAAARIEYVNDALLAITGHAREELVGQTPRILGGDTPAATISELWDTLLRGQVWRGEFHNLRKDGTPYIELATVAPIRGADGGTTHYVSVGEDITLRRRSEELLHRMAYYDALTGLPNRAMLRDRLQQAALASARARSYAMLIHLDVDRFSELNDTLGHDAADDLLRAIAQRLRECLREDDTLARQGDDDFAAICENLGASENEAVAHAERIATAVHERISGPYPIDPAGGDSHVTVSVGVTLFVGSGVTAEDLLKQAEVALYRAKEAGRDVVRFFSADMQATVETHAALVRDLREALAAGAFSLHYQPQVDGEGHMVGAEALIRWRDARGTLVPPGLFIPVAEDSGLIVPIGQWVLDTACAQLARWQAEPATRALSMSVNVSARQFHRPDFPQVVRACFERHAIDPAGLELELTESVVLGNLDEAVERMRALRALGVRFSLDDFGTGYSSLSYLRTLPFDQIKIDQSFVRAMDEDVSSRAIVRAILAISASLSLEVVAEGVETEAQRDALRSDGCGLMQGYLFSPPVPVDVLQSQAWFPSTSPST</sequence>
<dbReference type="CDD" id="cd01949">
    <property type="entry name" value="GGDEF"/>
    <property type="match status" value="1"/>
</dbReference>
<accession>A0A2I6S3B2</accession>
<evidence type="ECO:0000256" key="1">
    <source>
        <dbReference type="SAM" id="Phobius"/>
    </source>
</evidence>
<dbReference type="GO" id="GO:0016020">
    <property type="term" value="C:membrane"/>
    <property type="evidence" value="ECO:0007669"/>
    <property type="project" value="InterPro"/>
</dbReference>
<dbReference type="PROSITE" id="PS50113">
    <property type="entry name" value="PAC"/>
    <property type="match status" value="1"/>
</dbReference>
<dbReference type="PROSITE" id="PS50112">
    <property type="entry name" value="PAS"/>
    <property type="match status" value="1"/>
</dbReference>
<dbReference type="Gene3D" id="3.30.70.270">
    <property type="match status" value="1"/>
</dbReference>
<dbReference type="OrthoDB" id="9813903at2"/>
<dbReference type="SMART" id="SM00086">
    <property type="entry name" value="PAC"/>
    <property type="match status" value="1"/>
</dbReference>
<dbReference type="Pfam" id="PF13426">
    <property type="entry name" value="PAS_9"/>
    <property type="match status" value="1"/>
</dbReference>
<dbReference type="Gene3D" id="3.20.20.450">
    <property type="entry name" value="EAL domain"/>
    <property type="match status" value="1"/>
</dbReference>
<dbReference type="NCBIfam" id="TIGR00229">
    <property type="entry name" value="sensory_box"/>
    <property type="match status" value="1"/>
</dbReference>
<feature type="domain" description="PAC" evidence="3">
    <location>
        <begin position="433"/>
        <end position="485"/>
    </location>
</feature>
<dbReference type="InterPro" id="IPR001633">
    <property type="entry name" value="EAL_dom"/>
</dbReference>
<dbReference type="CDD" id="cd00130">
    <property type="entry name" value="PAS"/>
    <property type="match status" value="1"/>
</dbReference>
<dbReference type="Proteomes" id="UP000242205">
    <property type="component" value="Chromosome"/>
</dbReference>
<keyword evidence="1" id="KW-1133">Transmembrane helix</keyword>
<dbReference type="InterPro" id="IPR052155">
    <property type="entry name" value="Biofilm_reg_signaling"/>
</dbReference>
<keyword evidence="1" id="KW-0472">Membrane</keyword>
<dbReference type="SUPFAM" id="SSF141868">
    <property type="entry name" value="EAL domain-like"/>
    <property type="match status" value="1"/>
</dbReference>
<dbReference type="Pfam" id="PF00990">
    <property type="entry name" value="GGDEF"/>
    <property type="match status" value="1"/>
</dbReference>
<dbReference type="InterPro" id="IPR001610">
    <property type="entry name" value="PAC"/>
</dbReference>
<gene>
    <name evidence="7" type="ORF">C0099_01595</name>
</gene>
<dbReference type="Pfam" id="PF00563">
    <property type="entry name" value="EAL"/>
    <property type="match status" value="1"/>
</dbReference>
<dbReference type="PROSITE" id="PS50887">
    <property type="entry name" value="GGDEF"/>
    <property type="match status" value="1"/>
</dbReference>
<evidence type="ECO:0000259" key="5">
    <source>
        <dbReference type="PROSITE" id="PS50885"/>
    </source>
</evidence>
<dbReference type="CDD" id="cd12914">
    <property type="entry name" value="PDC1_DGC_like"/>
    <property type="match status" value="1"/>
</dbReference>
<evidence type="ECO:0000259" key="4">
    <source>
        <dbReference type="PROSITE" id="PS50883"/>
    </source>
</evidence>
<dbReference type="SMART" id="SM00267">
    <property type="entry name" value="GGDEF"/>
    <property type="match status" value="1"/>
</dbReference>
<dbReference type="FunFam" id="3.20.20.450:FF:000001">
    <property type="entry name" value="Cyclic di-GMP phosphodiesterase yahA"/>
    <property type="match status" value="1"/>
</dbReference>
<feature type="domain" description="PAS" evidence="2">
    <location>
        <begin position="361"/>
        <end position="407"/>
    </location>
</feature>
<proteinExistence type="predicted"/>
<dbReference type="InterPro" id="IPR029787">
    <property type="entry name" value="Nucleotide_cyclase"/>
</dbReference>
<evidence type="ECO:0000259" key="6">
    <source>
        <dbReference type="PROSITE" id="PS50887"/>
    </source>
</evidence>
<evidence type="ECO:0000313" key="8">
    <source>
        <dbReference type="Proteomes" id="UP000242205"/>
    </source>
</evidence>
<protein>
    <submittedName>
        <fullName evidence="7">GGDEF domain-containing protein</fullName>
    </submittedName>
</protein>
<dbReference type="NCBIfam" id="TIGR00254">
    <property type="entry name" value="GGDEF"/>
    <property type="match status" value="1"/>
</dbReference>
<dbReference type="EMBL" id="CP025682">
    <property type="protein sequence ID" value="AUN93743.1"/>
    <property type="molecule type" value="Genomic_DNA"/>
</dbReference>
<dbReference type="InterPro" id="IPR000014">
    <property type="entry name" value="PAS"/>
</dbReference>
<dbReference type="InterPro" id="IPR043128">
    <property type="entry name" value="Rev_trsase/Diguanyl_cyclase"/>
</dbReference>
<keyword evidence="8" id="KW-1185">Reference proteome</keyword>
<feature type="domain" description="EAL" evidence="4">
    <location>
        <begin position="666"/>
        <end position="920"/>
    </location>
</feature>
<dbReference type="InterPro" id="IPR003660">
    <property type="entry name" value="HAMP_dom"/>
</dbReference>
<dbReference type="CDD" id="cd01948">
    <property type="entry name" value="EAL"/>
    <property type="match status" value="1"/>
</dbReference>
<dbReference type="SMART" id="SM00091">
    <property type="entry name" value="PAS"/>
    <property type="match status" value="1"/>
</dbReference>
<keyword evidence="1" id="KW-0812">Transmembrane</keyword>
<dbReference type="PROSITE" id="PS50883">
    <property type="entry name" value="EAL"/>
    <property type="match status" value="1"/>
</dbReference>
<dbReference type="GO" id="GO:0007165">
    <property type="term" value="P:signal transduction"/>
    <property type="evidence" value="ECO:0007669"/>
    <property type="project" value="InterPro"/>
</dbReference>
<dbReference type="SUPFAM" id="SSF55785">
    <property type="entry name" value="PYP-like sensor domain (PAS domain)"/>
    <property type="match status" value="1"/>
</dbReference>
<feature type="transmembrane region" description="Helical" evidence="1">
    <location>
        <begin position="12"/>
        <end position="32"/>
    </location>
</feature>
<dbReference type="SUPFAM" id="SSF55073">
    <property type="entry name" value="Nucleotide cyclase"/>
    <property type="match status" value="1"/>
</dbReference>
<evidence type="ECO:0000259" key="3">
    <source>
        <dbReference type="PROSITE" id="PS50113"/>
    </source>
</evidence>
<dbReference type="SMART" id="SM00052">
    <property type="entry name" value="EAL"/>
    <property type="match status" value="1"/>
</dbReference>
<dbReference type="Gene3D" id="3.30.450.20">
    <property type="entry name" value="PAS domain"/>
    <property type="match status" value="2"/>
</dbReference>
<dbReference type="CDD" id="cd18774">
    <property type="entry name" value="PDC2_HK_sensor"/>
    <property type="match status" value="1"/>
</dbReference>
<organism evidence="7 8">
    <name type="scientific">Pseudazoarcus pumilus</name>
    <dbReference type="NCBI Taxonomy" id="2067960"/>
    <lineage>
        <taxon>Bacteria</taxon>
        <taxon>Pseudomonadati</taxon>
        <taxon>Pseudomonadota</taxon>
        <taxon>Betaproteobacteria</taxon>
        <taxon>Rhodocyclales</taxon>
        <taxon>Zoogloeaceae</taxon>
        <taxon>Pseudazoarcus</taxon>
    </lineage>
</organism>
<feature type="domain" description="GGDEF" evidence="6">
    <location>
        <begin position="517"/>
        <end position="657"/>
    </location>
</feature>